<protein>
    <submittedName>
        <fullName evidence="1">Uncharacterized protein</fullName>
    </submittedName>
</protein>
<proteinExistence type="predicted"/>
<evidence type="ECO:0000313" key="2">
    <source>
        <dbReference type="Proteomes" id="UP000239210"/>
    </source>
</evidence>
<dbReference type="AlphaFoldDB" id="A0A2T0SUU2"/>
<evidence type="ECO:0000313" key="1">
    <source>
        <dbReference type="EMBL" id="PRY37170.1"/>
    </source>
</evidence>
<name>A0A2T0SUU2_9ACTN</name>
<reference evidence="1 2" key="1">
    <citation type="submission" date="2018-03" db="EMBL/GenBank/DDBJ databases">
        <title>Genomic Encyclopedia of Archaeal and Bacterial Type Strains, Phase II (KMG-II): from individual species to whole genera.</title>
        <authorList>
            <person name="Goeker M."/>
        </authorList>
    </citation>
    <scope>NUCLEOTIDE SEQUENCE [LARGE SCALE GENOMIC DNA]</scope>
    <source>
        <strain evidence="1 2">DSM 45416</strain>
    </source>
</reference>
<gene>
    <name evidence="1" type="ORF">LY71_12435</name>
</gene>
<dbReference type="EMBL" id="PVTG01000024">
    <property type="protein sequence ID" value="PRY37170.1"/>
    <property type="molecule type" value="Genomic_DNA"/>
</dbReference>
<dbReference type="Proteomes" id="UP000239210">
    <property type="component" value="Unassembled WGS sequence"/>
</dbReference>
<comment type="caution">
    <text evidence="1">The sequence shown here is derived from an EMBL/GenBank/DDBJ whole genome shotgun (WGS) entry which is preliminary data.</text>
</comment>
<accession>A0A2T0SUU2</accession>
<keyword evidence="2" id="KW-1185">Reference proteome</keyword>
<organism evidence="1 2">
    <name type="scientific">Geodermatophilus tzadiensis</name>
    <dbReference type="NCBI Taxonomy" id="1137988"/>
    <lineage>
        <taxon>Bacteria</taxon>
        <taxon>Bacillati</taxon>
        <taxon>Actinomycetota</taxon>
        <taxon>Actinomycetes</taxon>
        <taxon>Geodermatophilales</taxon>
        <taxon>Geodermatophilaceae</taxon>
        <taxon>Geodermatophilus</taxon>
    </lineage>
</organism>
<sequence length="64" mass="6717">MTLPNPGRPAPQSEGPLDARALDALQSAVNHLTGTGYLDSASAAVLALAAGRPRRRSRRLVVVR</sequence>